<gene>
    <name evidence="11" type="ORF">PHMEG_0003084</name>
</gene>
<dbReference type="InterPro" id="IPR036397">
    <property type="entry name" value="RNaseH_sf"/>
</dbReference>
<dbReference type="GO" id="GO:0003964">
    <property type="term" value="F:RNA-directed DNA polymerase activity"/>
    <property type="evidence" value="ECO:0007669"/>
    <property type="project" value="UniProtKB-KW"/>
</dbReference>
<dbReference type="GO" id="GO:0003676">
    <property type="term" value="F:nucleic acid binding"/>
    <property type="evidence" value="ECO:0007669"/>
    <property type="project" value="InterPro"/>
</dbReference>
<evidence type="ECO:0000256" key="2">
    <source>
        <dbReference type="ARBA" id="ARBA00022723"/>
    </source>
</evidence>
<evidence type="ECO:0000313" key="11">
    <source>
        <dbReference type="EMBL" id="OWZ22245.1"/>
    </source>
</evidence>
<keyword evidence="1" id="KW-0540">Nuclease</keyword>
<dbReference type="Gene3D" id="3.30.420.10">
    <property type="entry name" value="Ribonuclease H-like superfamily/Ribonuclease H"/>
    <property type="match status" value="1"/>
</dbReference>
<dbReference type="InterPro" id="IPR001584">
    <property type="entry name" value="Integrase_cat-core"/>
</dbReference>
<keyword evidence="8" id="KW-0239">DNA-directed DNA polymerase</keyword>
<dbReference type="Pfam" id="PF25597">
    <property type="entry name" value="SH3_retrovirus"/>
    <property type="match status" value="1"/>
</dbReference>
<keyword evidence="5" id="KW-0460">Magnesium</keyword>
<dbReference type="OrthoDB" id="124315at2759"/>
<keyword evidence="12" id="KW-1185">Reference proteome</keyword>
<dbReference type="InterPro" id="IPR012337">
    <property type="entry name" value="RNaseH-like_sf"/>
</dbReference>
<evidence type="ECO:0000256" key="5">
    <source>
        <dbReference type="ARBA" id="ARBA00022842"/>
    </source>
</evidence>
<dbReference type="GO" id="GO:0046872">
    <property type="term" value="F:metal ion binding"/>
    <property type="evidence" value="ECO:0007669"/>
    <property type="project" value="UniProtKB-KW"/>
</dbReference>
<dbReference type="STRING" id="4795.A0A225WX12"/>
<dbReference type="PANTHER" id="PTHR42648">
    <property type="entry name" value="TRANSPOSASE, PUTATIVE-RELATED"/>
    <property type="match status" value="1"/>
</dbReference>
<dbReference type="GO" id="GO:0004519">
    <property type="term" value="F:endonuclease activity"/>
    <property type="evidence" value="ECO:0007669"/>
    <property type="project" value="UniProtKB-KW"/>
</dbReference>
<sequence length="313" mass="35761">MDATSVQLWDIPYIPEVSKQAEKDVVAQFSKDRHITTTPRKEPWTVAHTRLDFHIPFKCYEDLLATADGVPIITGNVTSDDMCAGYSMGKMRVDDFPRYLEKLVKCAGVLDLVHTDVMGPMQTTTPGGCKYVVTFIDKYSHHMTIHFTKAKADVLSKLKIYEAVTENLTVKTIKLLHLGNYSGRLFKSYLNHHGIKHVNTVPYTLQRNVVDERNNRSFIEMARPHQKLEAFGSLGYSHIADEKGRKLDAKAFKYRYMEYEDGVKKYFVMDVPTGKVRIVRPVKFMAITTTDRLVTRQYLSEEEALVEPTLSGQ</sequence>
<protein>
    <recommendedName>
        <fullName evidence="10">Integrase catalytic domain-containing protein</fullName>
    </recommendedName>
</protein>
<dbReference type="PROSITE" id="PS50994">
    <property type="entry name" value="INTEGRASE"/>
    <property type="match status" value="1"/>
</dbReference>
<keyword evidence="9" id="KW-0233">DNA recombination</keyword>
<evidence type="ECO:0000256" key="6">
    <source>
        <dbReference type="ARBA" id="ARBA00022908"/>
    </source>
</evidence>
<evidence type="ECO:0000256" key="9">
    <source>
        <dbReference type="ARBA" id="ARBA00023172"/>
    </source>
</evidence>
<evidence type="ECO:0000256" key="4">
    <source>
        <dbReference type="ARBA" id="ARBA00022801"/>
    </source>
</evidence>
<keyword evidence="3" id="KW-0255">Endonuclease</keyword>
<evidence type="ECO:0000256" key="7">
    <source>
        <dbReference type="ARBA" id="ARBA00022918"/>
    </source>
</evidence>
<keyword evidence="8" id="KW-0548">Nucleotidyltransferase</keyword>
<keyword evidence="2" id="KW-0479">Metal-binding</keyword>
<dbReference type="GO" id="GO:0016787">
    <property type="term" value="F:hydrolase activity"/>
    <property type="evidence" value="ECO:0007669"/>
    <property type="project" value="UniProtKB-KW"/>
</dbReference>
<dbReference type="GO" id="GO:0015074">
    <property type="term" value="P:DNA integration"/>
    <property type="evidence" value="ECO:0007669"/>
    <property type="project" value="UniProtKB-KW"/>
</dbReference>
<keyword evidence="6" id="KW-0229">DNA integration</keyword>
<keyword evidence="8" id="KW-0808">Transferase</keyword>
<dbReference type="Proteomes" id="UP000198211">
    <property type="component" value="Unassembled WGS sequence"/>
</dbReference>
<dbReference type="GO" id="GO:0003887">
    <property type="term" value="F:DNA-directed DNA polymerase activity"/>
    <property type="evidence" value="ECO:0007669"/>
    <property type="project" value="UniProtKB-KW"/>
</dbReference>
<keyword evidence="4" id="KW-0378">Hydrolase</keyword>
<name>A0A225WX12_9STRA</name>
<keyword evidence="7" id="KW-0695">RNA-directed DNA polymerase</keyword>
<evidence type="ECO:0000313" key="12">
    <source>
        <dbReference type="Proteomes" id="UP000198211"/>
    </source>
</evidence>
<evidence type="ECO:0000256" key="1">
    <source>
        <dbReference type="ARBA" id="ARBA00022722"/>
    </source>
</evidence>
<accession>A0A225WX12</accession>
<evidence type="ECO:0000256" key="3">
    <source>
        <dbReference type="ARBA" id="ARBA00022759"/>
    </source>
</evidence>
<dbReference type="AlphaFoldDB" id="A0A225WX12"/>
<dbReference type="InterPro" id="IPR057670">
    <property type="entry name" value="SH3_retrovirus"/>
</dbReference>
<feature type="domain" description="Integrase catalytic" evidence="10">
    <location>
        <begin position="93"/>
        <end position="280"/>
    </location>
</feature>
<evidence type="ECO:0000256" key="8">
    <source>
        <dbReference type="ARBA" id="ARBA00022932"/>
    </source>
</evidence>
<reference evidence="12" key="1">
    <citation type="submission" date="2017-03" db="EMBL/GenBank/DDBJ databases">
        <title>Phytopthora megakarya and P. palmivora, two closely related causual agents of cacao black pod achieved similar genome size and gene model numbers by different mechanisms.</title>
        <authorList>
            <person name="Ali S."/>
            <person name="Shao J."/>
            <person name="Larry D.J."/>
            <person name="Kronmiller B."/>
            <person name="Shen D."/>
            <person name="Strem M.D."/>
            <person name="Melnick R.L."/>
            <person name="Guiltinan M.J."/>
            <person name="Tyler B.M."/>
            <person name="Meinhardt L.W."/>
            <person name="Bailey B.A."/>
        </authorList>
    </citation>
    <scope>NUCLEOTIDE SEQUENCE [LARGE SCALE GENOMIC DNA]</scope>
    <source>
        <strain evidence="12">zdho120</strain>
    </source>
</reference>
<dbReference type="InterPro" id="IPR039537">
    <property type="entry name" value="Retrotran_Ty1/copia-like"/>
</dbReference>
<dbReference type="PANTHER" id="PTHR42648:SF11">
    <property type="entry name" value="TRANSPOSON TY4-P GAG-POL POLYPROTEIN"/>
    <property type="match status" value="1"/>
</dbReference>
<proteinExistence type="predicted"/>
<evidence type="ECO:0000259" key="10">
    <source>
        <dbReference type="PROSITE" id="PS50994"/>
    </source>
</evidence>
<comment type="caution">
    <text evidence="11">The sequence shown here is derived from an EMBL/GenBank/DDBJ whole genome shotgun (WGS) entry which is preliminary data.</text>
</comment>
<dbReference type="EMBL" id="NBNE01000151">
    <property type="protein sequence ID" value="OWZ22245.1"/>
    <property type="molecule type" value="Genomic_DNA"/>
</dbReference>
<dbReference type="SUPFAM" id="SSF53098">
    <property type="entry name" value="Ribonuclease H-like"/>
    <property type="match status" value="1"/>
</dbReference>
<organism evidence="11 12">
    <name type="scientific">Phytophthora megakarya</name>
    <dbReference type="NCBI Taxonomy" id="4795"/>
    <lineage>
        <taxon>Eukaryota</taxon>
        <taxon>Sar</taxon>
        <taxon>Stramenopiles</taxon>
        <taxon>Oomycota</taxon>
        <taxon>Peronosporomycetes</taxon>
        <taxon>Peronosporales</taxon>
        <taxon>Peronosporaceae</taxon>
        <taxon>Phytophthora</taxon>
    </lineage>
</organism>
<dbReference type="GO" id="GO:0006310">
    <property type="term" value="P:DNA recombination"/>
    <property type="evidence" value="ECO:0007669"/>
    <property type="project" value="UniProtKB-KW"/>
</dbReference>